<dbReference type="RefSeq" id="WP_062802427.1">
    <property type="nucleotide sequence ID" value="NZ_CP014845.1"/>
</dbReference>
<dbReference type="SMART" id="SM00091">
    <property type="entry name" value="PAS"/>
    <property type="match status" value="1"/>
</dbReference>
<evidence type="ECO:0000259" key="6">
    <source>
        <dbReference type="PROSITE" id="PS50113"/>
    </source>
</evidence>
<keyword evidence="4" id="KW-0808">Transferase</keyword>
<evidence type="ECO:0000313" key="9">
    <source>
        <dbReference type="Proteomes" id="UP000075238"/>
    </source>
</evidence>
<dbReference type="InterPro" id="IPR010982">
    <property type="entry name" value="Lambda_DNA-bd_dom_sf"/>
</dbReference>
<dbReference type="PROSITE" id="PS50113">
    <property type="entry name" value="PAC"/>
    <property type="match status" value="1"/>
</dbReference>
<dbReference type="SMART" id="SM00530">
    <property type="entry name" value="HTH_XRE"/>
    <property type="match status" value="1"/>
</dbReference>
<dbReference type="PANTHER" id="PTHR43304:SF1">
    <property type="entry name" value="PAC DOMAIN-CONTAINING PROTEIN"/>
    <property type="match status" value="1"/>
</dbReference>
<keyword evidence="5" id="KW-0418">Kinase</keyword>
<evidence type="ECO:0000256" key="3">
    <source>
        <dbReference type="ARBA" id="ARBA00022553"/>
    </source>
</evidence>
<dbReference type="Proteomes" id="UP000075238">
    <property type="component" value="Chromosome 2"/>
</dbReference>
<evidence type="ECO:0000256" key="2">
    <source>
        <dbReference type="ARBA" id="ARBA00012438"/>
    </source>
</evidence>
<dbReference type="InterPro" id="IPR001387">
    <property type="entry name" value="Cro/C1-type_HTH"/>
</dbReference>
<dbReference type="Gene3D" id="2.10.70.100">
    <property type="match status" value="1"/>
</dbReference>
<dbReference type="InterPro" id="IPR001610">
    <property type="entry name" value="PAC"/>
</dbReference>
<reference evidence="8 9" key="1">
    <citation type="submission" date="2016-03" db="EMBL/GenBank/DDBJ databases">
        <title>Complete genome sequence of a novel chlorpyrifos degrading bacterium, Cupriavidus nantongensis sp. X1.</title>
        <authorList>
            <person name="Fang L."/>
        </authorList>
    </citation>
    <scope>NUCLEOTIDE SEQUENCE [LARGE SCALE GENOMIC DNA]</scope>
    <source>
        <strain evidence="8 9">X1</strain>
    </source>
</reference>
<feature type="domain" description="PAC" evidence="6">
    <location>
        <begin position="168"/>
        <end position="220"/>
    </location>
</feature>
<feature type="domain" description="HTH cro/C1-type" evidence="7">
    <location>
        <begin position="10"/>
        <end position="63"/>
    </location>
</feature>
<evidence type="ECO:0000256" key="1">
    <source>
        <dbReference type="ARBA" id="ARBA00000085"/>
    </source>
</evidence>
<dbReference type="InterPro" id="IPR013656">
    <property type="entry name" value="PAS_4"/>
</dbReference>
<keyword evidence="9" id="KW-1185">Reference proteome</keyword>
<evidence type="ECO:0000256" key="4">
    <source>
        <dbReference type="ARBA" id="ARBA00022679"/>
    </source>
</evidence>
<gene>
    <name evidence="8" type="ORF">A2G96_22390</name>
</gene>
<dbReference type="GO" id="GO:0004673">
    <property type="term" value="F:protein histidine kinase activity"/>
    <property type="evidence" value="ECO:0007669"/>
    <property type="project" value="UniProtKB-EC"/>
</dbReference>
<name>A0A142JR82_9BURK</name>
<dbReference type="EMBL" id="CP014845">
    <property type="protein sequence ID" value="AMR80594.1"/>
    <property type="molecule type" value="Genomic_DNA"/>
</dbReference>
<dbReference type="PROSITE" id="PS50943">
    <property type="entry name" value="HTH_CROC1"/>
    <property type="match status" value="1"/>
</dbReference>
<dbReference type="PANTHER" id="PTHR43304">
    <property type="entry name" value="PHYTOCHROME-LIKE PROTEIN CPH1"/>
    <property type="match status" value="1"/>
</dbReference>
<dbReference type="CDD" id="cd00093">
    <property type="entry name" value="HTH_XRE"/>
    <property type="match status" value="1"/>
</dbReference>
<dbReference type="NCBIfam" id="TIGR00229">
    <property type="entry name" value="sensory_box"/>
    <property type="match status" value="2"/>
</dbReference>
<dbReference type="CDD" id="cd00130">
    <property type="entry name" value="PAS"/>
    <property type="match status" value="2"/>
</dbReference>
<dbReference type="Pfam" id="PF08448">
    <property type="entry name" value="PAS_4"/>
    <property type="match status" value="1"/>
</dbReference>
<dbReference type="SMART" id="SM00086">
    <property type="entry name" value="PAC"/>
    <property type="match status" value="2"/>
</dbReference>
<evidence type="ECO:0000313" key="8">
    <source>
        <dbReference type="EMBL" id="AMR80594.1"/>
    </source>
</evidence>
<dbReference type="Pfam" id="PF01381">
    <property type="entry name" value="HTH_3"/>
    <property type="match status" value="1"/>
</dbReference>
<dbReference type="SUPFAM" id="SSF55785">
    <property type="entry name" value="PYP-like sensor domain (PAS domain)"/>
    <property type="match status" value="2"/>
</dbReference>
<accession>A0A142JR82</accession>
<organism evidence="8 9">
    <name type="scientific">Cupriavidus nantongensis</name>
    <dbReference type="NCBI Taxonomy" id="1796606"/>
    <lineage>
        <taxon>Bacteria</taxon>
        <taxon>Pseudomonadati</taxon>
        <taxon>Pseudomonadota</taxon>
        <taxon>Betaproteobacteria</taxon>
        <taxon>Burkholderiales</taxon>
        <taxon>Burkholderiaceae</taxon>
        <taxon>Cupriavidus</taxon>
    </lineage>
</organism>
<dbReference type="InterPro" id="IPR000700">
    <property type="entry name" value="PAS-assoc_C"/>
</dbReference>
<dbReference type="KEGG" id="cnan:A2G96_22390"/>
<proteinExistence type="predicted"/>
<dbReference type="InterPro" id="IPR052162">
    <property type="entry name" value="Sensor_kinase/Photoreceptor"/>
</dbReference>
<dbReference type="AlphaFoldDB" id="A0A142JR82"/>
<dbReference type="Pfam" id="PF08447">
    <property type="entry name" value="PAS_3"/>
    <property type="match status" value="1"/>
</dbReference>
<dbReference type="GO" id="GO:0003677">
    <property type="term" value="F:DNA binding"/>
    <property type="evidence" value="ECO:0007669"/>
    <property type="project" value="InterPro"/>
</dbReference>
<dbReference type="Gene3D" id="3.30.450.20">
    <property type="entry name" value="PAS domain"/>
    <property type="match status" value="2"/>
</dbReference>
<comment type="catalytic activity">
    <reaction evidence="1">
        <text>ATP + protein L-histidine = ADP + protein N-phospho-L-histidine.</text>
        <dbReference type="EC" id="2.7.13.3"/>
    </reaction>
</comment>
<dbReference type="Gene3D" id="1.10.260.40">
    <property type="entry name" value="lambda repressor-like DNA-binding domains"/>
    <property type="match status" value="1"/>
</dbReference>
<keyword evidence="3" id="KW-0597">Phosphoprotein</keyword>
<dbReference type="STRING" id="1796606.A2G96_22390"/>
<dbReference type="SUPFAM" id="SSF47413">
    <property type="entry name" value="lambda repressor-like DNA-binding domains"/>
    <property type="match status" value="1"/>
</dbReference>
<evidence type="ECO:0000259" key="7">
    <source>
        <dbReference type="PROSITE" id="PS50943"/>
    </source>
</evidence>
<sequence length="328" mass="37180">MTENSFAFRLKELLEHKKLTLQAVANALDVSRPAVHKWTRGGEIDYEKLRKLAAFLDVNWIWLRYGEQARQEAEASSAVEIPMTDMRRRYTAEIMESEARMKLAQEGARIVTWEWNLITDDVTYSSNVEAVYGWRIVSNESFWKHVPADDVPMMNAAYEESVRTGKAHEFDFRLVQPDGSIRWISSRATPVRELDGRTVKIVGISMDNTARKLAEQSLRDQQARFRAVFELTSEGMALLDGKLRCESVNAALVEMVGGDAEALLGDGFARHFADAEGRLRRMTRTRPRATFAAELLRDDGSKLPVTVRAVLERSEDGASYYALAMRPA</sequence>
<dbReference type="EC" id="2.7.13.3" evidence="2"/>
<dbReference type="InterPro" id="IPR035965">
    <property type="entry name" value="PAS-like_dom_sf"/>
</dbReference>
<protein>
    <recommendedName>
        <fullName evidence="2">histidine kinase</fullName>
        <ecNumber evidence="2">2.7.13.3</ecNumber>
    </recommendedName>
</protein>
<dbReference type="OrthoDB" id="8573350at2"/>
<dbReference type="InterPro" id="IPR000014">
    <property type="entry name" value="PAS"/>
</dbReference>
<dbReference type="InterPro" id="IPR013655">
    <property type="entry name" value="PAS_fold_3"/>
</dbReference>
<evidence type="ECO:0000256" key="5">
    <source>
        <dbReference type="ARBA" id="ARBA00022777"/>
    </source>
</evidence>